<proteinExistence type="predicted"/>
<dbReference type="Proteomes" id="UP001204445">
    <property type="component" value="Unassembled WGS sequence"/>
</dbReference>
<organism evidence="1 2">
    <name type="scientific">Methylohalomonas lacus</name>
    <dbReference type="NCBI Taxonomy" id="398773"/>
    <lineage>
        <taxon>Bacteria</taxon>
        <taxon>Pseudomonadati</taxon>
        <taxon>Pseudomonadota</taxon>
        <taxon>Gammaproteobacteria</taxon>
        <taxon>Methylohalomonadales</taxon>
        <taxon>Methylohalomonadaceae</taxon>
        <taxon>Methylohalomonas</taxon>
    </lineage>
</organism>
<dbReference type="Gene3D" id="3.10.129.10">
    <property type="entry name" value="Hotdog Thioesterase"/>
    <property type="match status" value="1"/>
</dbReference>
<reference evidence="1" key="1">
    <citation type="submission" date="2022-08" db="EMBL/GenBank/DDBJ databases">
        <title>Genomic Encyclopedia of Type Strains, Phase III (KMG-III): the genomes of soil and plant-associated and newly described type strains.</title>
        <authorList>
            <person name="Whitman W."/>
        </authorList>
    </citation>
    <scope>NUCLEOTIDE SEQUENCE</scope>
    <source>
        <strain evidence="1">HMT 1</strain>
    </source>
</reference>
<dbReference type="AlphaFoldDB" id="A0AAE3HHD7"/>
<dbReference type="InterPro" id="IPR029069">
    <property type="entry name" value="HotDog_dom_sf"/>
</dbReference>
<sequence length="157" mass="16756">MTAYPPIGELLAHEPPMRLLDAVTAAAEDTLTATAGIRSDNPFYIAGQGVPSYVGIEYIAQAIAALSGWRAWQEGTPIRPGLLLGSRQLAPQRSWFVPDEIISITVTSVYSDGGMAVFDGHIHAPGGQLILDARTTVYQPDDADSFATLINNQSTQS</sequence>
<dbReference type="Pfam" id="PF22817">
    <property type="entry name" value="ApeP-like"/>
    <property type="match status" value="1"/>
</dbReference>
<dbReference type="SUPFAM" id="SSF54637">
    <property type="entry name" value="Thioesterase/thiol ester dehydrase-isomerase"/>
    <property type="match status" value="1"/>
</dbReference>
<dbReference type="PIRSF" id="PIRSF020565">
    <property type="entry name" value="3Ho_Ac_ACP_DH_prd"/>
    <property type="match status" value="1"/>
</dbReference>
<evidence type="ECO:0000313" key="1">
    <source>
        <dbReference type="EMBL" id="MCS3902355.1"/>
    </source>
</evidence>
<dbReference type="EMBL" id="JANUCT010000002">
    <property type="protein sequence ID" value="MCS3902355.1"/>
    <property type="molecule type" value="Genomic_DNA"/>
</dbReference>
<dbReference type="InterPro" id="IPR016776">
    <property type="entry name" value="ApeP-like_dehydratase"/>
</dbReference>
<accession>A0AAE3HHD7</accession>
<gene>
    <name evidence="1" type="ORF">J2T55_000351</name>
</gene>
<name>A0AAE3HHD7_9GAMM</name>
<evidence type="ECO:0000313" key="2">
    <source>
        <dbReference type="Proteomes" id="UP001204445"/>
    </source>
</evidence>
<keyword evidence="2" id="KW-1185">Reference proteome</keyword>
<dbReference type="RefSeq" id="WP_259053864.1">
    <property type="nucleotide sequence ID" value="NZ_JANUCT010000002.1"/>
</dbReference>
<protein>
    <submittedName>
        <fullName evidence="1">Hotdog family 3-hydroxylacyl-ACP dehydratase</fullName>
    </submittedName>
</protein>
<comment type="caution">
    <text evidence="1">The sequence shown here is derived from an EMBL/GenBank/DDBJ whole genome shotgun (WGS) entry which is preliminary data.</text>
</comment>